<dbReference type="PANTHER" id="PTHR16222:SF12">
    <property type="entry name" value="ADP-RIBOSYLGLYCOHYDROLASE-RELATED"/>
    <property type="match status" value="1"/>
</dbReference>
<feature type="binding site" evidence="1">
    <location>
        <position position="99"/>
    </location>
    <ligand>
        <name>Mg(2+)</name>
        <dbReference type="ChEBI" id="CHEBI:18420"/>
        <label>1</label>
    </ligand>
</feature>
<evidence type="ECO:0000313" key="6">
    <source>
        <dbReference type="Proteomes" id="UP000663844"/>
    </source>
</evidence>
<dbReference type="Pfam" id="PF03747">
    <property type="entry name" value="ADP_ribosyl_GH"/>
    <property type="match status" value="1"/>
</dbReference>
<sequence>MATNNRDSPDNGKPWLELQFRSGNMVTRIHELDKELTYPPQEKVQKDILDRVWGSIQGLAMGDALGAHVEFRPHHFLEKNPVEDLHSGGTWGLNKGEFTDDTSMALCLANSLVARRDFIPYDQLVRYKWWFRHGYMSSTGTCFDIGAATKRSLIEFEHRQQAFMKKTNIPKDKIDFVLSPDLLKKFNVDCSESDAAGNGALMRLAPVPLFFYRYPEYAVEFSGVSGRTTHGDQIAYDACRYYGALIVAALQGSSFEDLLDKNFYENHLPWFNNKPLHKEIIKVARGSYKKHGGYKEGIRGKGYIVQSLEAALWAFWSSKDSFEKGALAAVNLGDDTDTTAAIYGQLAGAYYGYRKLPDKWMQHMYGQKFIRCLSEWIIYEGQHWSPDSSETLNVPSIQSQSSAMSSSSITDKQNYPEHASGGSSQTRAKSGASHSSIGSTASSRDMERQISTPSGSAQFDNASASSKIQQPGSKHTTHYSTTSSKDHDTSMSSNSAQSPQIKSEPGYFLQRLQTRSGVDEWLMSLGTEYKQYVPCFGEHLIDGFWLLNYVNKESLIKYEVSNEEHRKKILDGIQLLVDECKRLRSSNGN</sequence>
<dbReference type="SMART" id="SM00454">
    <property type="entry name" value="SAM"/>
    <property type="match status" value="1"/>
</dbReference>
<dbReference type="InterPro" id="IPR001660">
    <property type="entry name" value="SAM"/>
</dbReference>
<comment type="caution">
    <text evidence="5">The sequence shown here is derived from an EMBL/GenBank/DDBJ whole genome shotgun (WGS) entry which is preliminary data.</text>
</comment>
<evidence type="ECO:0000256" key="2">
    <source>
        <dbReference type="SAM" id="MobiDB-lite"/>
    </source>
</evidence>
<dbReference type="Proteomes" id="UP000663844">
    <property type="component" value="Unassembled WGS sequence"/>
</dbReference>
<feature type="domain" description="SAM" evidence="3">
    <location>
        <begin position="513"/>
        <end position="579"/>
    </location>
</feature>
<feature type="compositionally biased region" description="Low complexity" evidence="2">
    <location>
        <begin position="396"/>
        <end position="409"/>
    </location>
</feature>
<dbReference type="InterPro" id="IPR036705">
    <property type="entry name" value="Ribosyl_crysJ1_sf"/>
</dbReference>
<feature type="binding site" evidence="1">
    <location>
        <position position="338"/>
    </location>
    <ligand>
        <name>Mg(2+)</name>
        <dbReference type="ChEBI" id="CHEBI:18420"/>
        <label>1</label>
    </ligand>
</feature>
<keyword evidence="1" id="KW-0479">Metal-binding</keyword>
<dbReference type="GO" id="GO:0046872">
    <property type="term" value="F:metal ion binding"/>
    <property type="evidence" value="ECO:0007669"/>
    <property type="project" value="UniProtKB-KW"/>
</dbReference>
<gene>
    <name evidence="4" type="ORF">JYZ213_LOCUS24944</name>
    <name evidence="5" type="ORF">OXD698_LOCUS8387</name>
</gene>
<evidence type="ECO:0000256" key="1">
    <source>
        <dbReference type="PIRSR" id="PIRSR605502-1"/>
    </source>
</evidence>
<dbReference type="CDD" id="cd09487">
    <property type="entry name" value="SAM_superfamily"/>
    <property type="match status" value="1"/>
</dbReference>
<feature type="binding site" evidence="1">
    <location>
        <position position="101"/>
    </location>
    <ligand>
        <name>Mg(2+)</name>
        <dbReference type="ChEBI" id="CHEBI:18420"/>
        <label>1</label>
    </ligand>
</feature>
<feature type="compositionally biased region" description="Polar residues" evidence="2">
    <location>
        <begin position="449"/>
        <end position="472"/>
    </location>
</feature>
<proteinExistence type="predicted"/>
<dbReference type="Proteomes" id="UP000663845">
    <property type="component" value="Unassembled WGS sequence"/>
</dbReference>
<name>A0A818QMX8_9BILA</name>
<keyword evidence="1" id="KW-0460">Magnesium</keyword>
<organism evidence="5 6">
    <name type="scientific">Adineta steineri</name>
    <dbReference type="NCBI Taxonomy" id="433720"/>
    <lineage>
        <taxon>Eukaryota</taxon>
        <taxon>Metazoa</taxon>
        <taxon>Spiralia</taxon>
        <taxon>Gnathifera</taxon>
        <taxon>Rotifera</taxon>
        <taxon>Eurotatoria</taxon>
        <taxon>Bdelloidea</taxon>
        <taxon>Adinetida</taxon>
        <taxon>Adinetidae</taxon>
        <taxon>Adineta</taxon>
    </lineage>
</organism>
<dbReference type="Pfam" id="PF07647">
    <property type="entry name" value="SAM_2"/>
    <property type="match status" value="1"/>
</dbReference>
<dbReference type="EMBL" id="CAJNOG010000313">
    <property type="protein sequence ID" value="CAF1166208.1"/>
    <property type="molecule type" value="Genomic_DNA"/>
</dbReference>
<dbReference type="InterPro" id="IPR005502">
    <property type="entry name" value="Ribosyl_crysJ1"/>
</dbReference>
<feature type="binding site" evidence="1">
    <location>
        <position position="335"/>
    </location>
    <ligand>
        <name>Mg(2+)</name>
        <dbReference type="ChEBI" id="CHEBI:18420"/>
        <label>1</label>
    </ligand>
</feature>
<dbReference type="InterPro" id="IPR050792">
    <property type="entry name" value="ADP-ribosylglycohydrolase"/>
</dbReference>
<dbReference type="PROSITE" id="PS50105">
    <property type="entry name" value="SAM_DOMAIN"/>
    <property type="match status" value="1"/>
</dbReference>
<evidence type="ECO:0000313" key="4">
    <source>
        <dbReference type="EMBL" id="CAF1166208.1"/>
    </source>
</evidence>
<comment type="cofactor">
    <cofactor evidence="1">
        <name>Mg(2+)</name>
        <dbReference type="ChEBI" id="CHEBI:18420"/>
    </cofactor>
    <text evidence="1">Binds 2 magnesium ions per subunit.</text>
</comment>
<evidence type="ECO:0000259" key="3">
    <source>
        <dbReference type="PROSITE" id="PS50105"/>
    </source>
</evidence>
<accession>A0A818QMX8</accession>
<feature type="compositionally biased region" description="Low complexity" evidence="2">
    <location>
        <begin position="430"/>
        <end position="443"/>
    </location>
</feature>
<dbReference type="SUPFAM" id="SSF47769">
    <property type="entry name" value="SAM/Pointed domain"/>
    <property type="match status" value="1"/>
</dbReference>
<protein>
    <recommendedName>
        <fullName evidence="3">SAM domain-containing protein</fullName>
    </recommendedName>
</protein>
<feature type="binding site" evidence="1">
    <location>
        <position position="337"/>
    </location>
    <ligand>
        <name>Mg(2+)</name>
        <dbReference type="ChEBI" id="CHEBI:18420"/>
        <label>1</label>
    </ligand>
</feature>
<dbReference type="AlphaFoldDB" id="A0A818QMX8"/>
<reference evidence="5" key="1">
    <citation type="submission" date="2021-02" db="EMBL/GenBank/DDBJ databases">
        <authorList>
            <person name="Nowell W R."/>
        </authorList>
    </citation>
    <scope>NUCLEOTIDE SEQUENCE</scope>
</reference>
<feature type="binding site" evidence="1">
    <location>
        <position position="100"/>
    </location>
    <ligand>
        <name>Mg(2+)</name>
        <dbReference type="ChEBI" id="CHEBI:18420"/>
        <label>1</label>
    </ligand>
</feature>
<dbReference type="PANTHER" id="PTHR16222">
    <property type="entry name" value="ADP-RIBOSYLGLYCOHYDROLASE"/>
    <property type="match status" value="1"/>
</dbReference>
<dbReference type="EMBL" id="CAJOAZ010000403">
    <property type="protein sequence ID" value="CAF3639446.1"/>
    <property type="molecule type" value="Genomic_DNA"/>
</dbReference>
<dbReference type="InterPro" id="IPR013761">
    <property type="entry name" value="SAM/pointed_sf"/>
</dbReference>
<evidence type="ECO:0000313" key="5">
    <source>
        <dbReference type="EMBL" id="CAF3639446.1"/>
    </source>
</evidence>
<feature type="region of interest" description="Disordered" evidence="2">
    <location>
        <begin position="389"/>
        <end position="504"/>
    </location>
</feature>
<dbReference type="Gene3D" id="1.10.4080.10">
    <property type="entry name" value="ADP-ribosylation/Crystallin J1"/>
    <property type="match status" value="1"/>
</dbReference>
<dbReference type="Gene3D" id="1.10.150.50">
    <property type="entry name" value="Transcription Factor, Ets-1"/>
    <property type="match status" value="1"/>
</dbReference>
<dbReference type="SUPFAM" id="SSF101478">
    <property type="entry name" value="ADP-ribosylglycohydrolase"/>
    <property type="match status" value="1"/>
</dbReference>